<dbReference type="AlphaFoldDB" id="A0A0G4J3P9"/>
<dbReference type="OMA" id="RNWECNA"/>
<evidence type="ECO:0000313" key="3">
    <source>
        <dbReference type="EMBL" id="CEP01906.1"/>
    </source>
</evidence>
<dbReference type="Proteomes" id="UP000039324">
    <property type="component" value="Unassembled WGS sequence"/>
</dbReference>
<keyword evidence="1" id="KW-0812">Transmembrane</keyword>
<sequence length="714" mass="80357">MRTSRAKSSFAAYATSQGRALGLKQVLVLATGTMVGPRPRLPATWPDPDLLARVAIAGRLVVAAVNCGYLDFVDNWLSSLKALKITNYVLIALDLHAYKTLMEAYPDHTVLSLTVPEDGEHPDQSKIDPNAREYGSAEFGNVVRSRPQFLLPFLRQGYTVFYSDIDTYWLANPFDELRQGEFDFQGPTDSHPLKPDDLQDASNFCTGMLYLEATYPAIRLLETWDALLIAHNADVNQGDFADALAQVNEEAKTTHWQKIKFNILERDAYPPGYMYFKVDDRWKNKDTYVPKRDPAIVHANWVTGKETKRNILKKANLLIRRFDMATTATSESQPFFSAYMGQSSQAARMRKRAGIAVVALIGVLSLVLLVRASQTTVPTNALLPRVSIDDIVPKVNLRINRPLASIVPDRMARMPDPMQKASLPSSVWPDPDLLSRVAIAKRLVVAAVNCGYLDFVDNWLASIQALGITNYILIALDMHAYKTLMGAYPDHTILSVTVSESTQNQAQPDPNAREYGSAGFGNVVRSRPEFLLPFLRQGYTVFYSDIDTFWLGNPFDEIRQGEYDAQAGFRRCKHSFSPDDRQDASNICTGMLYLEATYPTIRLLEKWSSLLIQTNAEVNQAPFADALATLVRGDESGHTQKIRFNVLERDAYPPGYMYFKKDARWTSMHTYKPKRSPVIVHANWVVGKNKKRQILQEKGLWKPTGKLLPCRVDQ</sequence>
<evidence type="ECO:0000256" key="1">
    <source>
        <dbReference type="SAM" id="Phobius"/>
    </source>
</evidence>
<dbReference type="PANTHER" id="PTHR47032:SF1">
    <property type="entry name" value="UDP-D-XYLOSE:L-FUCOSE ALPHA-1,3-D-XYLOSYLTRANSFERASE-RELATED"/>
    <property type="match status" value="1"/>
</dbReference>
<keyword evidence="1" id="KW-1133">Transmembrane helix</keyword>
<proteinExistence type="predicted"/>
<dbReference type="InterPro" id="IPR005069">
    <property type="entry name" value="Nucl-diP-sugar_transferase"/>
</dbReference>
<dbReference type="GO" id="GO:0016757">
    <property type="term" value="F:glycosyltransferase activity"/>
    <property type="evidence" value="ECO:0007669"/>
    <property type="project" value="TreeGrafter"/>
</dbReference>
<dbReference type="EMBL" id="CDSF01000121">
    <property type="protein sequence ID" value="CEP01906.1"/>
    <property type="molecule type" value="Genomic_DNA"/>
</dbReference>
<feature type="domain" description="Nucleotide-diphospho-sugar transferase" evidence="2">
    <location>
        <begin position="84"/>
        <end position="311"/>
    </location>
</feature>
<gene>
    <name evidence="3" type="ORF">PBRA_008849</name>
</gene>
<keyword evidence="1" id="KW-0472">Membrane</keyword>
<dbReference type="Pfam" id="PF03407">
    <property type="entry name" value="Nucleotid_trans"/>
    <property type="match status" value="2"/>
</dbReference>
<protein>
    <recommendedName>
        <fullName evidence="2">Nucleotide-diphospho-sugar transferase domain-containing protein</fullName>
    </recommendedName>
</protein>
<dbReference type="PANTHER" id="PTHR47032">
    <property type="entry name" value="UDP-D-XYLOSE:L-FUCOSE ALPHA-1,3-D-XYLOSYLTRANSFERASE-RELATED"/>
    <property type="match status" value="1"/>
</dbReference>
<keyword evidence="4" id="KW-1185">Reference proteome</keyword>
<reference evidence="3 4" key="1">
    <citation type="submission" date="2015-02" db="EMBL/GenBank/DDBJ databases">
        <authorList>
            <person name="Chooi Y.-H."/>
        </authorList>
    </citation>
    <scope>NUCLEOTIDE SEQUENCE [LARGE SCALE GENOMIC DNA]</scope>
    <source>
        <strain evidence="3">E3</strain>
    </source>
</reference>
<dbReference type="InterPro" id="IPR052636">
    <property type="entry name" value="UDP-D-xylose:L-fucose_XylT"/>
</dbReference>
<dbReference type="GO" id="GO:0005794">
    <property type="term" value="C:Golgi apparatus"/>
    <property type="evidence" value="ECO:0007669"/>
    <property type="project" value="TreeGrafter"/>
</dbReference>
<accession>A0A0G4J3P9</accession>
<dbReference type="STRING" id="37360.A0A0G4J3P9"/>
<name>A0A0G4J3P9_PLABS</name>
<dbReference type="OrthoDB" id="1712432at2759"/>
<feature type="domain" description="Nucleotide-diphospho-sugar transferase" evidence="2">
    <location>
        <begin position="468"/>
        <end position="694"/>
    </location>
</feature>
<evidence type="ECO:0000259" key="2">
    <source>
        <dbReference type="Pfam" id="PF03407"/>
    </source>
</evidence>
<evidence type="ECO:0000313" key="4">
    <source>
        <dbReference type="Proteomes" id="UP000039324"/>
    </source>
</evidence>
<organism evidence="3 4">
    <name type="scientific">Plasmodiophora brassicae</name>
    <name type="common">Clubroot disease agent</name>
    <dbReference type="NCBI Taxonomy" id="37360"/>
    <lineage>
        <taxon>Eukaryota</taxon>
        <taxon>Sar</taxon>
        <taxon>Rhizaria</taxon>
        <taxon>Endomyxa</taxon>
        <taxon>Phytomyxea</taxon>
        <taxon>Plasmodiophorida</taxon>
        <taxon>Plasmodiophoridae</taxon>
        <taxon>Plasmodiophora</taxon>
    </lineage>
</organism>
<feature type="transmembrane region" description="Helical" evidence="1">
    <location>
        <begin position="353"/>
        <end position="372"/>
    </location>
</feature>